<dbReference type="PATRIC" id="fig|1566026.4.peg.3419"/>
<protein>
    <recommendedName>
        <fullName evidence="3">Lipoprotein</fullName>
    </recommendedName>
</protein>
<dbReference type="AlphaFoldDB" id="A0A0L8ALY3"/>
<evidence type="ECO:0008006" key="3">
    <source>
        <dbReference type="Google" id="ProtNLM"/>
    </source>
</evidence>
<dbReference type="OrthoDB" id="9888301at2"/>
<dbReference type="Proteomes" id="UP000036908">
    <property type="component" value="Unassembled WGS sequence"/>
</dbReference>
<accession>A0A0L8ALY3</accession>
<evidence type="ECO:0000313" key="2">
    <source>
        <dbReference type="Proteomes" id="UP000036908"/>
    </source>
</evidence>
<proteinExistence type="predicted"/>
<dbReference type="RefSeq" id="WP_053223164.1">
    <property type="nucleotide sequence ID" value="NZ_JSVA01000008.1"/>
</dbReference>
<dbReference type="PROSITE" id="PS51257">
    <property type="entry name" value="PROKAR_LIPOPROTEIN"/>
    <property type="match status" value="1"/>
</dbReference>
<sequence>MIKAILLIIFLAVAACGGSGEGTAVSNSTTASDSKCLEENINFPSKLLTEQMVLKLVDTEGKELEVNGSDNNKRTEWNSRDFNWDTGRKGNFQGMELPLMNSISLYSMEIVKADNPIENFKSTYKILTDEERKKLMAQLKEGLKAKLDAGEITEEQYNMSQGFTGVFAKLNYQKIDEKVGDIAIWDATRTKLNPVSMGALIVQYGKVRFKLNVDVGGENDEASKALAIKVAQSIIANCN</sequence>
<dbReference type="EMBL" id="JSVA01000008">
    <property type="protein sequence ID" value="KOF03222.1"/>
    <property type="molecule type" value="Genomic_DNA"/>
</dbReference>
<comment type="caution">
    <text evidence="1">The sequence shown here is derived from an EMBL/GenBank/DDBJ whole genome shotgun (WGS) entry which is preliminary data.</text>
</comment>
<reference evidence="2" key="1">
    <citation type="submission" date="2014-11" db="EMBL/GenBank/DDBJ databases">
        <title>Genome sequencing of Roseivirga sp. D-25.</title>
        <authorList>
            <person name="Selvaratnam C."/>
            <person name="Thevarajoo S."/>
            <person name="Goh K.M."/>
            <person name="Eee R."/>
            <person name="Chan K.-G."/>
            <person name="Chong C.S."/>
        </authorList>
    </citation>
    <scope>NUCLEOTIDE SEQUENCE [LARGE SCALE GENOMIC DNA]</scope>
    <source>
        <strain evidence="2">D-25</strain>
    </source>
</reference>
<organism evidence="1 2">
    <name type="scientific">Roseivirga seohaensis subsp. aquiponti</name>
    <dbReference type="NCBI Taxonomy" id="1566026"/>
    <lineage>
        <taxon>Bacteria</taxon>
        <taxon>Pseudomonadati</taxon>
        <taxon>Bacteroidota</taxon>
        <taxon>Cytophagia</taxon>
        <taxon>Cytophagales</taxon>
        <taxon>Roseivirgaceae</taxon>
        <taxon>Roseivirga</taxon>
    </lineage>
</organism>
<evidence type="ECO:0000313" key="1">
    <source>
        <dbReference type="EMBL" id="KOF03222.1"/>
    </source>
</evidence>
<gene>
    <name evidence="1" type="ORF">OB69_07920</name>
</gene>
<name>A0A0L8ALY3_9BACT</name>
<keyword evidence="2" id="KW-1185">Reference proteome</keyword>